<dbReference type="InterPro" id="IPR023298">
    <property type="entry name" value="ATPase_P-typ_TM_dom_sf"/>
</dbReference>
<dbReference type="InterPro" id="IPR023299">
    <property type="entry name" value="ATPase_P-typ_cyto_dom_N"/>
</dbReference>
<evidence type="ECO:0000313" key="9">
    <source>
        <dbReference type="EMBL" id="KAL1632196.1"/>
    </source>
</evidence>
<dbReference type="InterPro" id="IPR001757">
    <property type="entry name" value="P_typ_ATPase"/>
</dbReference>
<dbReference type="Gene3D" id="2.70.150.10">
    <property type="entry name" value="Calcium-transporting ATPase, cytoplasmic transduction domain A"/>
    <property type="match status" value="1"/>
</dbReference>
<keyword evidence="10" id="KW-1185">Reference proteome</keyword>
<feature type="transmembrane region" description="Helical" evidence="7">
    <location>
        <begin position="796"/>
        <end position="817"/>
    </location>
</feature>
<dbReference type="Pfam" id="PF00702">
    <property type="entry name" value="Hydrolase"/>
    <property type="match status" value="1"/>
</dbReference>
<accession>A0ABR3SXX4</accession>
<keyword evidence="4" id="KW-1278">Translocase</keyword>
<dbReference type="SUPFAM" id="SSF81665">
    <property type="entry name" value="Calcium ATPase, transmembrane domain M"/>
    <property type="match status" value="1"/>
</dbReference>
<dbReference type="Pfam" id="PF00122">
    <property type="entry name" value="E1-E2_ATPase"/>
    <property type="match status" value="1"/>
</dbReference>
<feature type="transmembrane region" description="Helical" evidence="7">
    <location>
        <begin position="180"/>
        <end position="200"/>
    </location>
</feature>
<dbReference type="CDD" id="cd00371">
    <property type="entry name" value="HMA"/>
    <property type="match status" value="1"/>
</dbReference>
<dbReference type="Gene3D" id="3.40.1110.10">
    <property type="entry name" value="Calcium-transporting ATPase, cytoplasmic domain N"/>
    <property type="match status" value="1"/>
</dbReference>
<dbReference type="InterPro" id="IPR036163">
    <property type="entry name" value="HMA_dom_sf"/>
</dbReference>
<keyword evidence="7" id="KW-0067">ATP-binding</keyword>
<dbReference type="SFLD" id="SFLDF00027">
    <property type="entry name" value="p-type_atpase"/>
    <property type="match status" value="1"/>
</dbReference>
<evidence type="ECO:0000256" key="2">
    <source>
        <dbReference type="ARBA" id="ARBA00022692"/>
    </source>
</evidence>
<dbReference type="Proteomes" id="UP001521116">
    <property type="component" value="Unassembled WGS sequence"/>
</dbReference>
<feature type="transmembrane region" description="Helical" evidence="7">
    <location>
        <begin position="427"/>
        <end position="454"/>
    </location>
</feature>
<dbReference type="InterPro" id="IPR008250">
    <property type="entry name" value="ATPase_P-typ_transduc_dom_A_sf"/>
</dbReference>
<evidence type="ECO:0000256" key="4">
    <source>
        <dbReference type="ARBA" id="ARBA00022967"/>
    </source>
</evidence>
<protein>
    <recommendedName>
        <fullName evidence="8">HMA domain-containing protein</fullName>
    </recommendedName>
</protein>
<dbReference type="NCBIfam" id="TIGR01494">
    <property type="entry name" value="ATPase_P-type"/>
    <property type="match status" value="2"/>
</dbReference>
<dbReference type="SFLD" id="SFLDS00003">
    <property type="entry name" value="Haloacid_Dehalogenase"/>
    <property type="match status" value="1"/>
</dbReference>
<keyword evidence="2 7" id="KW-0812">Transmembrane</keyword>
<comment type="subcellular location">
    <subcellularLocation>
        <location evidence="1 7">Membrane</location>
    </subcellularLocation>
</comment>
<comment type="similarity">
    <text evidence="7">Belongs to the cation transport ATPase (P-type) (TC 3.A.3) family. Type IB subfamily.</text>
</comment>
<dbReference type="Pfam" id="PF00403">
    <property type="entry name" value="HMA"/>
    <property type="match status" value="1"/>
</dbReference>
<evidence type="ECO:0000259" key="8">
    <source>
        <dbReference type="PROSITE" id="PS50846"/>
    </source>
</evidence>
<dbReference type="Gene3D" id="3.40.50.1000">
    <property type="entry name" value="HAD superfamily/HAD-like"/>
    <property type="match status" value="1"/>
</dbReference>
<dbReference type="InterPro" id="IPR044492">
    <property type="entry name" value="P_typ_ATPase_HD_dom"/>
</dbReference>
<keyword evidence="5 7" id="KW-1133">Transmembrane helix</keyword>
<feature type="domain" description="HMA" evidence="8">
    <location>
        <begin position="19"/>
        <end position="85"/>
    </location>
</feature>
<dbReference type="InterPro" id="IPR018303">
    <property type="entry name" value="ATPase_P-typ_P_site"/>
</dbReference>
<dbReference type="InterPro" id="IPR023214">
    <property type="entry name" value="HAD_sf"/>
</dbReference>
<dbReference type="Gene3D" id="3.30.70.100">
    <property type="match status" value="1"/>
</dbReference>
<dbReference type="PANTHER" id="PTHR46594">
    <property type="entry name" value="P-TYPE CATION-TRANSPORTING ATPASE"/>
    <property type="match status" value="1"/>
</dbReference>
<organism evidence="9 10">
    <name type="scientific">Neofusicoccum ribis</name>
    <dbReference type="NCBI Taxonomy" id="45134"/>
    <lineage>
        <taxon>Eukaryota</taxon>
        <taxon>Fungi</taxon>
        <taxon>Dikarya</taxon>
        <taxon>Ascomycota</taxon>
        <taxon>Pezizomycotina</taxon>
        <taxon>Dothideomycetes</taxon>
        <taxon>Dothideomycetes incertae sedis</taxon>
        <taxon>Botryosphaeriales</taxon>
        <taxon>Botryosphaeriaceae</taxon>
        <taxon>Neofusicoccum</taxon>
    </lineage>
</organism>
<dbReference type="InterPro" id="IPR006121">
    <property type="entry name" value="HMA_dom"/>
</dbReference>
<dbReference type="PROSITE" id="PS00154">
    <property type="entry name" value="ATPASE_E1_E2"/>
    <property type="match status" value="1"/>
</dbReference>
<dbReference type="SUPFAM" id="SSF56784">
    <property type="entry name" value="HAD-like"/>
    <property type="match status" value="1"/>
</dbReference>
<name>A0ABR3SXX4_9PEZI</name>
<dbReference type="SUPFAM" id="SSF81653">
    <property type="entry name" value="Calcium ATPase, transduction domain A"/>
    <property type="match status" value="1"/>
</dbReference>
<dbReference type="PANTHER" id="PTHR46594:SF4">
    <property type="entry name" value="P-TYPE CATION-TRANSPORTING ATPASE"/>
    <property type="match status" value="1"/>
</dbReference>
<comment type="caution">
    <text evidence="9">The sequence shown here is derived from an EMBL/GenBank/DDBJ whole genome shotgun (WGS) entry which is preliminary data.</text>
</comment>
<dbReference type="PRINTS" id="PR00119">
    <property type="entry name" value="CATATPASE"/>
</dbReference>
<keyword evidence="6 7" id="KW-0472">Membrane</keyword>
<reference evidence="9 10" key="1">
    <citation type="submission" date="2024-02" db="EMBL/GenBank/DDBJ databases">
        <title>De novo assembly and annotation of 12 fungi associated with fruit tree decline syndrome in Ontario, Canada.</title>
        <authorList>
            <person name="Sulman M."/>
            <person name="Ellouze W."/>
            <person name="Ilyukhin E."/>
        </authorList>
    </citation>
    <scope>NUCLEOTIDE SEQUENCE [LARGE SCALE GENOMIC DNA]</scope>
    <source>
        <strain evidence="9 10">M1-105</strain>
    </source>
</reference>
<evidence type="ECO:0000256" key="1">
    <source>
        <dbReference type="ARBA" id="ARBA00004370"/>
    </source>
</evidence>
<evidence type="ECO:0000256" key="7">
    <source>
        <dbReference type="RuleBase" id="RU362081"/>
    </source>
</evidence>
<evidence type="ECO:0000256" key="5">
    <source>
        <dbReference type="ARBA" id="ARBA00022989"/>
    </source>
</evidence>
<dbReference type="InterPro" id="IPR059000">
    <property type="entry name" value="ATPase_P-type_domA"/>
</dbReference>
<gene>
    <name evidence="9" type="ORF">SLS56_003930</name>
</gene>
<dbReference type="PROSITE" id="PS50846">
    <property type="entry name" value="HMA_2"/>
    <property type="match status" value="1"/>
</dbReference>
<dbReference type="SFLD" id="SFLDG00002">
    <property type="entry name" value="C1.7:_P-type_atpase_like"/>
    <property type="match status" value="1"/>
</dbReference>
<dbReference type="EMBL" id="JAJVDC020000033">
    <property type="protein sequence ID" value="KAL1632196.1"/>
    <property type="molecule type" value="Genomic_DNA"/>
</dbReference>
<dbReference type="SUPFAM" id="SSF55008">
    <property type="entry name" value="HMA, heavy metal-associated domain"/>
    <property type="match status" value="1"/>
</dbReference>
<feature type="transmembrane region" description="Helical" evidence="7">
    <location>
        <begin position="829"/>
        <end position="850"/>
    </location>
</feature>
<feature type="transmembrane region" description="Helical" evidence="7">
    <location>
        <begin position="466"/>
        <end position="495"/>
    </location>
</feature>
<dbReference type="InterPro" id="IPR036412">
    <property type="entry name" value="HAD-like_sf"/>
</dbReference>
<dbReference type="InterPro" id="IPR027256">
    <property type="entry name" value="P-typ_ATPase_IB"/>
</dbReference>
<evidence type="ECO:0000256" key="6">
    <source>
        <dbReference type="ARBA" id="ARBA00023136"/>
    </source>
</evidence>
<proteinExistence type="inferred from homology"/>
<dbReference type="NCBIfam" id="TIGR01525">
    <property type="entry name" value="ATPase-IB_hvy"/>
    <property type="match status" value="1"/>
</dbReference>
<evidence type="ECO:0000313" key="10">
    <source>
        <dbReference type="Proteomes" id="UP001521116"/>
    </source>
</evidence>
<feature type="transmembrane region" description="Helical" evidence="7">
    <location>
        <begin position="244"/>
        <end position="264"/>
    </location>
</feature>
<keyword evidence="7" id="KW-0547">Nucleotide-binding</keyword>
<keyword evidence="3 7" id="KW-0479">Metal-binding</keyword>
<sequence>MPLFVRQDSEIEKGDPAYTEIKLSVSGMTCSGCERALQRALEKIPSITDIHTDMATSQAQFSIDVNTISLEDVLQHLRRTTPYGFKHVTEAKDGRQFLDILLDDPDLLFRGPPPPGVLGATFFPKTDKNAKTKVRLDYDPKRIFPRDLMEKALVLDNVELAPIPLPPSVAAGKKHLQRELIYLIVAFIFTVPVVVLAWAPVPVDEFIKEITCLFLATAVQLSAWEFYPNAFKSLFHSKLADMDLLIVLSTTTAYIFSVVAFALYGTGNPLSEGSFFETSTMLVTLIRAGRYMSELARQKATESVSIRTLQAPTAQLLLKNRTSSREVDVRLLQRGDTFRVPPHTRIPTDGIVLYGGSQVDESMMTGESRPVAKGIDSKVTAGTMNLDGQIDVSVTRMSWENSISKIGSLVDNAELTKPKVQALADKVAGYFVPAIITISLTVFVIWIIVGIYAYKKRGSDAAVAAISYAIATLIVSCPCAIGLAVPMAIVIASGVSAKHGVIFRAPSAIETTKDVTHIVVDKTGTLTEGKMSVIADKYMLKPTVEIWTHLLGLVSGQKHPVAAAVAEYLYARGLHEYTEYDTTKVIVGGGIEGKLDGEAIVVRAGNIDWLGVASSRQVRTFTNRITSPPTPSIESPIYQHSLDYTLFGVTVNDELCALFALRDVLRPETAAVISALHHRNITISVVSGDDSRSVEHCARVLNIPPSYALSRCSPADKANYVSKLQSADPKAIVLFLGDGTNDAVAITQATIGVSIASGTDIAKSAADVVFARPDLRGLLVAMDVSARAVRRVRFNFAWAAVYNLFAVLLAAGAFEWVKTGAGRGASLKIPPAFAGLGEIVSVCPVVLIAFSLRFARFRRNGGAGDQ</sequence>
<evidence type="ECO:0000256" key="3">
    <source>
        <dbReference type="ARBA" id="ARBA00022723"/>
    </source>
</evidence>